<organism evidence="2 3">
    <name type="scientific">Ciona savignyi</name>
    <name type="common">Pacific transparent sea squirt</name>
    <dbReference type="NCBI Taxonomy" id="51511"/>
    <lineage>
        <taxon>Eukaryota</taxon>
        <taxon>Metazoa</taxon>
        <taxon>Chordata</taxon>
        <taxon>Tunicata</taxon>
        <taxon>Ascidiacea</taxon>
        <taxon>Phlebobranchia</taxon>
        <taxon>Cionidae</taxon>
        <taxon>Ciona</taxon>
    </lineage>
</organism>
<proteinExistence type="predicted"/>
<accession>H2ZJS3</accession>
<sequence length="153" mass="18357">MREYEASYHGGVNHHHHHGRLSSSEMNLYEKRDYRSHQRRRISHAELESSSGRKHHHSKLKRPDKFKRRNPSLSSTDEEREDFHSTPDYSSCDDNNYYGRAWSRDDLLYFSSPWRGDLSMTSPQFDGRLRKKVHFTESVEQKFRSKHQSFSDQ</sequence>
<reference evidence="2" key="3">
    <citation type="submission" date="2025-09" db="UniProtKB">
        <authorList>
            <consortium name="Ensembl"/>
        </authorList>
    </citation>
    <scope>IDENTIFICATION</scope>
</reference>
<dbReference type="GeneTree" id="ENSGT00940000168297"/>
<keyword evidence="3" id="KW-1185">Reference proteome</keyword>
<reference evidence="3" key="1">
    <citation type="submission" date="2003-08" db="EMBL/GenBank/DDBJ databases">
        <authorList>
            <person name="Birren B."/>
            <person name="Nusbaum C."/>
            <person name="Abebe A."/>
            <person name="Abouelleil A."/>
            <person name="Adekoya E."/>
            <person name="Ait-zahra M."/>
            <person name="Allen N."/>
            <person name="Allen T."/>
            <person name="An P."/>
            <person name="Anderson M."/>
            <person name="Anderson S."/>
            <person name="Arachchi H."/>
            <person name="Armbruster J."/>
            <person name="Bachantsang P."/>
            <person name="Baldwin J."/>
            <person name="Barry A."/>
            <person name="Bayul T."/>
            <person name="Blitshsteyn B."/>
            <person name="Bloom T."/>
            <person name="Blye J."/>
            <person name="Boguslavskiy L."/>
            <person name="Borowsky M."/>
            <person name="Boukhgalter B."/>
            <person name="Brunache A."/>
            <person name="Butler J."/>
            <person name="Calixte N."/>
            <person name="Calvo S."/>
            <person name="Camarata J."/>
            <person name="Campo K."/>
            <person name="Chang J."/>
            <person name="Cheshatsang Y."/>
            <person name="Citroen M."/>
            <person name="Collymore A."/>
            <person name="Considine T."/>
            <person name="Cook A."/>
            <person name="Cooke P."/>
            <person name="Corum B."/>
            <person name="Cuomo C."/>
            <person name="David R."/>
            <person name="Dawoe T."/>
            <person name="Degray S."/>
            <person name="Dodge S."/>
            <person name="Dooley K."/>
            <person name="Dorje P."/>
            <person name="Dorjee K."/>
            <person name="Dorris L."/>
            <person name="Duffey N."/>
            <person name="Dupes A."/>
            <person name="Elkins T."/>
            <person name="Engels R."/>
            <person name="Erickson J."/>
            <person name="Farina A."/>
            <person name="Faro S."/>
            <person name="Ferreira P."/>
            <person name="Fischer H."/>
            <person name="Fitzgerald M."/>
            <person name="Foley K."/>
            <person name="Gage D."/>
            <person name="Galagan J."/>
            <person name="Gearin G."/>
            <person name="Gnerre S."/>
            <person name="Gnirke A."/>
            <person name="Goyette A."/>
            <person name="Graham J."/>
            <person name="Grandbois E."/>
            <person name="Gyaltsen K."/>
            <person name="Hafez N."/>
            <person name="Hagopian D."/>
            <person name="Hagos B."/>
            <person name="Hall J."/>
            <person name="Hatcher B."/>
            <person name="Heller A."/>
            <person name="Higgins H."/>
            <person name="Honan T."/>
            <person name="Horn A."/>
            <person name="Houde N."/>
            <person name="Hughes L."/>
            <person name="Hulme W."/>
            <person name="Husby E."/>
            <person name="Iliev I."/>
            <person name="Jaffe D."/>
            <person name="Jones C."/>
            <person name="Kamal M."/>
            <person name="Kamat A."/>
            <person name="Kamvysselis M."/>
            <person name="Karlsson E."/>
            <person name="Kells C."/>
            <person name="Kieu A."/>
            <person name="Kisner P."/>
            <person name="Kodira C."/>
            <person name="Kulbokas E."/>
            <person name="Labutti K."/>
            <person name="Lama D."/>
            <person name="Landers T."/>
            <person name="Leger J."/>
            <person name="Levine S."/>
            <person name="Lewis D."/>
            <person name="Lewis T."/>
            <person name="Lindblad-toh K."/>
            <person name="Liu X."/>
            <person name="Lokyitsang T."/>
            <person name="Lokyitsang Y."/>
            <person name="Lucien O."/>
            <person name="Lui A."/>
            <person name="Ma L.J."/>
            <person name="Mabbitt R."/>
            <person name="Macdonald J."/>
            <person name="Maclean C."/>
            <person name="Major J."/>
            <person name="Manning J."/>
            <person name="Marabella R."/>
            <person name="Maru K."/>
            <person name="Matthews C."/>
            <person name="Mauceli E."/>
            <person name="Mccarthy M."/>
            <person name="Mcdonough S."/>
            <person name="Mcghee T."/>
            <person name="Meldrim J."/>
            <person name="Meneus L."/>
            <person name="Mesirov J."/>
            <person name="Mihalev A."/>
            <person name="Mihova T."/>
            <person name="Mikkelsen T."/>
            <person name="Mlenga V."/>
            <person name="Moru K."/>
            <person name="Mozes J."/>
            <person name="Mulrain L."/>
            <person name="Munson G."/>
            <person name="Naylor J."/>
            <person name="Newes C."/>
            <person name="Nguyen C."/>
            <person name="Nguyen N."/>
            <person name="Nguyen T."/>
            <person name="Nicol R."/>
            <person name="Nielsen C."/>
            <person name="Nizzari M."/>
            <person name="Norbu C."/>
            <person name="Norbu N."/>
            <person name="O'donnell P."/>
            <person name="Okoawo O."/>
            <person name="O'leary S."/>
            <person name="Omotosho B."/>
            <person name="O'neill K."/>
            <person name="Osman S."/>
            <person name="Parker S."/>
            <person name="Perrin D."/>
            <person name="Phunkhang P."/>
            <person name="Piqani B."/>
            <person name="Purcell S."/>
            <person name="Rachupka T."/>
            <person name="Ramasamy U."/>
            <person name="Rameau R."/>
            <person name="Ray V."/>
            <person name="Raymond C."/>
            <person name="Retta R."/>
            <person name="Richardson S."/>
            <person name="Rise C."/>
            <person name="Rodriguez J."/>
            <person name="Rogers J."/>
            <person name="Rogov P."/>
            <person name="Rutman M."/>
            <person name="Schupbach R."/>
            <person name="Seaman C."/>
            <person name="Settipalli S."/>
            <person name="Sharpe T."/>
            <person name="Sheridan J."/>
            <person name="Sherpa N."/>
            <person name="Shi J."/>
            <person name="Smirnov S."/>
            <person name="Smith C."/>
            <person name="Sougnez C."/>
            <person name="Spencer B."/>
            <person name="Stalker J."/>
            <person name="Stange-thomann N."/>
            <person name="Stavropoulos S."/>
            <person name="Stetson K."/>
            <person name="Stone C."/>
            <person name="Stone S."/>
            <person name="Stubbs M."/>
            <person name="Talamas J."/>
            <person name="Tchuinga P."/>
            <person name="Tenzing P."/>
            <person name="Tesfaye S."/>
            <person name="Theodore J."/>
            <person name="Thoulutsang Y."/>
            <person name="Topham K."/>
            <person name="Towey S."/>
            <person name="Tsamla T."/>
            <person name="Tsomo N."/>
            <person name="Vallee D."/>
            <person name="Vassiliev H."/>
            <person name="Venkataraman V."/>
            <person name="Vinson J."/>
            <person name="Vo A."/>
            <person name="Wade C."/>
            <person name="Wang S."/>
            <person name="Wangchuk T."/>
            <person name="Wangdi T."/>
            <person name="Whittaker C."/>
            <person name="Wilkinson J."/>
            <person name="Wu Y."/>
            <person name="Wyman D."/>
            <person name="Yadav S."/>
            <person name="Yang S."/>
            <person name="Yang X."/>
            <person name="Yeager S."/>
            <person name="Yee E."/>
            <person name="Young G."/>
            <person name="Zainoun J."/>
            <person name="Zembeck L."/>
            <person name="Zimmer A."/>
            <person name="Zody M."/>
            <person name="Lander E."/>
        </authorList>
    </citation>
    <scope>NUCLEOTIDE SEQUENCE [LARGE SCALE GENOMIC DNA]</scope>
</reference>
<evidence type="ECO:0000313" key="2">
    <source>
        <dbReference type="Ensembl" id="ENSCSAVP00000017839.1"/>
    </source>
</evidence>
<feature type="region of interest" description="Disordered" evidence="1">
    <location>
        <begin position="1"/>
        <end position="95"/>
    </location>
</feature>
<dbReference type="HOGENOM" id="CLU_1717313_0_0_1"/>
<evidence type="ECO:0000313" key="3">
    <source>
        <dbReference type="Proteomes" id="UP000007875"/>
    </source>
</evidence>
<name>H2ZJS3_CIOSA</name>
<feature type="compositionally biased region" description="Basic residues" evidence="1">
    <location>
        <begin position="52"/>
        <end position="70"/>
    </location>
</feature>
<dbReference type="Ensembl" id="ENSCSAVT00000018033.1">
    <property type="protein sequence ID" value="ENSCSAVP00000017839.1"/>
    <property type="gene ID" value="ENSCSAVG00000010498.1"/>
</dbReference>
<dbReference type="AlphaFoldDB" id="H2ZJS3"/>
<dbReference type="Proteomes" id="UP000007875">
    <property type="component" value="Unassembled WGS sequence"/>
</dbReference>
<reference evidence="2" key="2">
    <citation type="submission" date="2025-08" db="UniProtKB">
        <authorList>
            <consortium name="Ensembl"/>
        </authorList>
    </citation>
    <scope>IDENTIFICATION</scope>
</reference>
<evidence type="ECO:0000256" key="1">
    <source>
        <dbReference type="SAM" id="MobiDB-lite"/>
    </source>
</evidence>
<protein>
    <submittedName>
        <fullName evidence="2">Uncharacterized protein</fullName>
    </submittedName>
</protein>